<evidence type="ECO:0000313" key="1">
    <source>
        <dbReference type="Proteomes" id="UP000887580"/>
    </source>
</evidence>
<name>A0AC35GLR8_9BILA</name>
<dbReference type="Proteomes" id="UP000887580">
    <property type="component" value="Unplaced"/>
</dbReference>
<reference evidence="2" key="1">
    <citation type="submission" date="2022-11" db="UniProtKB">
        <authorList>
            <consortium name="WormBaseParasite"/>
        </authorList>
    </citation>
    <scope>IDENTIFICATION</scope>
</reference>
<proteinExistence type="predicted"/>
<sequence>MADRIFAYLDRSIEELDALKNEYTNLFQQHTVPWSNVVKIMFRAQLKLLQENMEYWDESITKLENKAKNMRNDDEEKQQLLDKIDDHNNDARHRLLKREVSKILLEGQGYLELEQPTPNTTANIPTPTLSTPNVNIQKFDGDYLKWRSFKERFDHSVHHKSYPNVEKMIALLGLLEGDALAEVQGFEVSNANYNSVYQALDERFGNNQILVRKLQTNLRSVQPATQEAKSIRETVNAVTNMVRQLENLNVNINNESMILDVIEKMPKEERIELRYFSMSTKDVTIEQVLQKMKEMAFKAEIAADDEKEHCSRRIGETKKPNFKQFVPNPNPTQNFNRKSFCSLCGENHLPSNCPKYPSVDDKIKQLKLVNGCTRCARRNHSTLQCQANAKCNKCNGNHYTFICNSKNVKQQGYGNKSNVFVSVEKVEKQQGCLLTKEITVMNPDTNETTTAIIFFDSGSQRSFVSDKLIGQLKLPREGKAPLNLQGIGAKATTIMSSLVKLRIKTVENYEDIYVNSIKRIANNVPVITVTEKLASNCIDMVNKTPDILIGMDYFFEFITSFSNKGDIFIVDSKIGKMLSKKIKMPQISTISALAIEPQMFENDENDIQNFWKLEAMGIKDNPIDECEAPILEKFKQSINFKDNRFYVSWPEKLHHKPLPTNFGLALGRLNSNLKRLQQDQKLMKEYHNIVLTQFNNGQVEVAPEKPQGGLIHYLPHHAVVNYLKATTKIRMVFDASAKISKNAPSLNECFIRGPLEMPDICGLLFRTRICKYLLTGDIEKAFHQVFLNEDSRDAVRFLWVKDPSKPATGENLIILRFVVVPFGVISSPFILWIIIIIILQKLGDDELQQMVKDNTYVDNMFFMCNDENKAIHLFDKIRKHFLTASMNIREWLSNSSTINEAFPPELKQKSAITKILGIQWNSQEDTFMFELKNDCQEERWTKRKVLKFIASTYDPLGFLSPVSIKGKLFMQKLFQQQLSWDTPLTDELQKEWQAIVQKWKGTVTIPRKIVHGTMPSNDLIEIHTFADASKIAYCACVYLRIKTSIGYECHLIFAKTRLHPLCKKLTIPKMEVMGIWLASKITSFVVKELKIETSRKFIWTDSQISYYWFQKLPKDVFVSNRLKDVLASNSELLFVPGNLNPADLGTRGVSIEELKDSKHWWHGPQFLQQPSETWPKTKDVTQTITAVVNISTSADNTIVLQNIEINREYDIETNLSWTNFKTKIAMKVKNVSKEENLTPKDLMEAETVLLKQEQQIYFSIKLEKELKLAKDEIGIYRIHTRFDHAEMINPNPVFLPKASPITKMIVMDIHERLHHAGIPHTLSTIREKFWIPSGRAAVKKILLKCKSCKIWRGKSFALPNMPSLPNSRINKTQPFENTGIDYCGPFKIKGEKEKSWIILFTCFTTRLLHLEPVTSMASDDFLSAFRRFVSRKSVPKYILSDNAKQFKTAASTLDKIWRNAIIDPKALQYYNENGITWDFITERAPWKGGLYERLVALIKNAIKQSLGHTTLTFNEFWTFLNEVESSINSRPLTYVHSNEPFVIRPIDFIYPKIQTTLPPTPADNRKDDPTFMLSKVGGGEGLAERYFKTVEYLDKFWKFWCKDYLNLLRERNNNQHKNLRGALQREPTLNEIVLVYEPDSPRDSLSGD</sequence>
<organism evidence="1 2">
    <name type="scientific">Panagrolaimus sp. PS1159</name>
    <dbReference type="NCBI Taxonomy" id="55785"/>
    <lineage>
        <taxon>Eukaryota</taxon>
        <taxon>Metazoa</taxon>
        <taxon>Ecdysozoa</taxon>
        <taxon>Nematoda</taxon>
        <taxon>Chromadorea</taxon>
        <taxon>Rhabditida</taxon>
        <taxon>Tylenchina</taxon>
        <taxon>Panagrolaimomorpha</taxon>
        <taxon>Panagrolaimoidea</taxon>
        <taxon>Panagrolaimidae</taxon>
        <taxon>Panagrolaimus</taxon>
    </lineage>
</organism>
<dbReference type="WBParaSite" id="PS1159_v2.g650.t1">
    <property type="protein sequence ID" value="PS1159_v2.g650.t1"/>
    <property type="gene ID" value="PS1159_v2.g650"/>
</dbReference>
<evidence type="ECO:0000313" key="2">
    <source>
        <dbReference type="WBParaSite" id="PS1159_v2.g650.t1"/>
    </source>
</evidence>
<accession>A0AC35GLR8</accession>
<protein>
    <submittedName>
        <fullName evidence="2">Integrase catalytic domain-containing protein</fullName>
    </submittedName>
</protein>